<keyword evidence="1" id="KW-0328">Glycosyltransferase</keyword>
<reference evidence="3" key="1">
    <citation type="journal article" date="2014" name="Front. Microbiol.">
        <title>High frequency of phylogenetically diverse reductive dehalogenase-homologous genes in deep subseafloor sedimentary metagenomes.</title>
        <authorList>
            <person name="Kawai M."/>
            <person name="Futagami T."/>
            <person name="Toyoda A."/>
            <person name="Takaki Y."/>
            <person name="Nishi S."/>
            <person name="Hori S."/>
            <person name="Arai W."/>
            <person name="Tsubouchi T."/>
            <person name="Morono Y."/>
            <person name="Uchiyama I."/>
            <person name="Ito T."/>
            <person name="Fujiyama A."/>
            <person name="Inagaki F."/>
            <person name="Takami H."/>
        </authorList>
    </citation>
    <scope>NUCLEOTIDE SEQUENCE</scope>
    <source>
        <strain evidence="3">Expedition CK06-06</strain>
    </source>
</reference>
<name>X1PCW6_9ZZZZ</name>
<sequence>MKNLTIDVETLEPVMAVENWEEKVGWSTNVVKLSGNEYLVGWHGVLKDDRSYRNGLAIVDKGGDILAVSNYLLAPKGLKESYGDCPLVIFGNGLVKYKEDLIWVGGISDYCMGIFATNLEKALEKLKWIK</sequence>
<organism evidence="3">
    <name type="scientific">marine sediment metagenome</name>
    <dbReference type="NCBI Taxonomy" id="412755"/>
    <lineage>
        <taxon>unclassified sequences</taxon>
        <taxon>metagenomes</taxon>
        <taxon>ecological metagenomes</taxon>
    </lineage>
</organism>
<evidence type="ECO:0000256" key="2">
    <source>
        <dbReference type="ARBA" id="ARBA00022679"/>
    </source>
</evidence>
<evidence type="ECO:0000256" key="1">
    <source>
        <dbReference type="ARBA" id="ARBA00022676"/>
    </source>
</evidence>
<dbReference type="GO" id="GO:0016757">
    <property type="term" value="F:glycosyltransferase activity"/>
    <property type="evidence" value="ECO:0007669"/>
    <property type="project" value="UniProtKB-KW"/>
</dbReference>
<dbReference type="PANTHER" id="PTHR34106">
    <property type="entry name" value="GLYCOSIDASE"/>
    <property type="match status" value="1"/>
</dbReference>
<proteinExistence type="predicted"/>
<comment type="caution">
    <text evidence="3">The sequence shown here is derived from an EMBL/GenBank/DDBJ whole genome shotgun (WGS) entry which is preliminary data.</text>
</comment>
<dbReference type="AlphaFoldDB" id="X1PCW6"/>
<dbReference type="InterPro" id="IPR007184">
    <property type="entry name" value="Mannoside_phosphorylase"/>
</dbReference>
<dbReference type="Pfam" id="PF04041">
    <property type="entry name" value="Glyco_hydro_130"/>
    <property type="match status" value="1"/>
</dbReference>
<protein>
    <submittedName>
        <fullName evidence="3">Uncharacterized protein</fullName>
    </submittedName>
</protein>
<gene>
    <name evidence="3" type="ORF">S06H3_38901</name>
</gene>
<evidence type="ECO:0000313" key="3">
    <source>
        <dbReference type="EMBL" id="GAI40311.1"/>
    </source>
</evidence>
<dbReference type="InterPro" id="IPR023296">
    <property type="entry name" value="Glyco_hydro_beta-prop_sf"/>
</dbReference>
<dbReference type="SUPFAM" id="SSF75005">
    <property type="entry name" value="Arabinanase/levansucrase/invertase"/>
    <property type="match status" value="1"/>
</dbReference>
<accession>X1PCW6</accession>
<keyword evidence="2" id="KW-0808">Transferase</keyword>
<dbReference type="Gene3D" id="2.115.10.20">
    <property type="entry name" value="Glycosyl hydrolase domain, family 43"/>
    <property type="match status" value="1"/>
</dbReference>
<dbReference type="PANTHER" id="PTHR34106:SF5">
    <property type="entry name" value="GLYCOSIDASE"/>
    <property type="match status" value="1"/>
</dbReference>
<dbReference type="EMBL" id="BARV01023749">
    <property type="protein sequence ID" value="GAI40311.1"/>
    <property type="molecule type" value="Genomic_DNA"/>
</dbReference>